<sequence>MATENFESNTLSRKDPSRWGFNLHGREHLDVVIASVQFIGYIVEKASSFVWFKCLDYAVKRFLAVKASTIHNAEEWLIHLRAWTAS</sequence>
<comment type="caution">
    <text evidence="1">The sequence shown here is derived from an EMBL/GenBank/DDBJ whole genome shotgun (WGS) entry which is preliminary data.</text>
</comment>
<evidence type="ECO:0000313" key="2">
    <source>
        <dbReference type="Proteomes" id="UP000732380"/>
    </source>
</evidence>
<dbReference type="EMBL" id="SRQM01000100">
    <property type="protein sequence ID" value="KAG6118545.1"/>
    <property type="molecule type" value="Genomic_DNA"/>
</dbReference>
<proteinExistence type="predicted"/>
<organism evidence="1 2">
    <name type="scientific">Claviceps humidiphila</name>
    <dbReference type="NCBI Taxonomy" id="1294629"/>
    <lineage>
        <taxon>Eukaryota</taxon>
        <taxon>Fungi</taxon>
        <taxon>Dikarya</taxon>
        <taxon>Ascomycota</taxon>
        <taxon>Pezizomycotina</taxon>
        <taxon>Sordariomycetes</taxon>
        <taxon>Hypocreomycetidae</taxon>
        <taxon>Hypocreales</taxon>
        <taxon>Clavicipitaceae</taxon>
        <taxon>Claviceps</taxon>
    </lineage>
</organism>
<protein>
    <submittedName>
        <fullName evidence="1">Uncharacterized protein</fullName>
    </submittedName>
</protein>
<reference evidence="1 2" key="1">
    <citation type="journal article" date="2020" name="bioRxiv">
        <title>Whole genome comparisons of ergot fungi reveals the divergence and evolution of species within the genus Claviceps are the result of varying mechanisms driving genome evolution and host range expansion.</title>
        <authorList>
            <person name="Wyka S.A."/>
            <person name="Mondo S.J."/>
            <person name="Liu M."/>
            <person name="Dettman J."/>
            <person name="Nalam V."/>
            <person name="Broders K.D."/>
        </authorList>
    </citation>
    <scope>NUCLEOTIDE SEQUENCE [LARGE SCALE GENOMIC DNA]</scope>
    <source>
        <strain evidence="1 2">LM576</strain>
    </source>
</reference>
<dbReference type="Proteomes" id="UP000732380">
    <property type="component" value="Unassembled WGS sequence"/>
</dbReference>
<dbReference type="AlphaFoldDB" id="A0A9P7Q328"/>
<gene>
    <name evidence="1" type="ORF">E4U13_000153</name>
</gene>
<accession>A0A9P7Q328</accession>
<keyword evidence="2" id="KW-1185">Reference proteome</keyword>
<evidence type="ECO:0000313" key="1">
    <source>
        <dbReference type="EMBL" id="KAG6118545.1"/>
    </source>
</evidence>
<name>A0A9P7Q328_9HYPO</name>